<dbReference type="OrthoDB" id="5432267at2"/>
<dbReference type="PROSITE" id="PS51257">
    <property type="entry name" value="PROKAR_LIPOPROTEIN"/>
    <property type="match status" value="1"/>
</dbReference>
<dbReference type="STRING" id="1121416.SAMN02745220_03805"/>
<name>A0A1M7YEX2_9BACT</name>
<reference evidence="1 2" key="1">
    <citation type="submission" date="2016-12" db="EMBL/GenBank/DDBJ databases">
        <authorList>
            <person name="Song W.-J."/>
            <person name="Kurnit D.M."/>
        </authorList>
    </citation>
    <scope>NUCLEOTIDE SEQUENCE [LARGE SCALE GENOMIC DNA]</scope>
    <source>
        <strain evidence="1 2">DSM 18488</strain>
    </source>
</reference>
<dbReference type="Proteomes" id="UP000184603">
    <property type="component" value="Unassembled WGS sequence"/>
</dbReference>
<accession>A0A1M7YEX2</accession>
<sequence length="293" mass="32411">MNCRKRKSKRCGDRLSQSLLLTVLALISLSAGCARKPWGEPIAGSRYSATIEMLEEMRKDEALRSSCIDADVNIFLTSTVKNRAVSGYVQLMQPSSVKFVTSNPLGQPLVAFVSDGHTVQFVNTIDGYFTDGTLPSFAKAFDIPKVAYTSDWGTWLTARLPRANTVTEIREDEENRGIWIGVADQDVKNEAETSGLAREHVLIDPKNRIVLERAFTNTNGSIDARVSYTNLLPETQDATPLQPGKITISGLDYSGKLVLELSALQAIEGCRKSNFQLKRPPGYYYQPLPAKEM</sequence>
<evidence type="ECO:0008006" key="3">
    <source>
        <dbReference type="Google" id="ProtNLM"/>
    </source>
</evidence>
<organism evidence="1 2">
    <name type="scientific">Desulfopila aestuarii DSM 18488</name>
    <dbReference type="NCBI Taxonomy" id="1121416"/>
    <lineage>
        <taxon>Bacteria</taxon>
        <taxon>Pseudomonadati</taxon>
        <taxon>Thermodesulfobacteriota</taxon>
        <taxon>Desulfobulbia</taxon>
        <taxon>Desulfobulbales</taxon>
        <taxon>Desulfocapsaceae</taxon>
        <taxon>Desulfopila</taxon>
    </lineage>
</organism>
<evidence type="ECO:0000313" key="1">
    <source>
        <dbReference type="EMBL" id="SHO51058.1"/>
    </source>
</evidence>
<dbReference type="RefSeq" id="WP_073615249.1">
    <property type="nucleotide sequence ID" value="NZ_FRFE01000022.1"/>
</dbReference>
<proteinExistence type="predicted"/>
<gene>
    <name evidence="1" type="ORF">SAMN02745220_03805</name>
</gene>
<keyword evidence="2" id="KW-1185">Reference proteome</keyword>
<protein>
    <recommendedName>
        <fullName evidence="3">DUF4292 domain-containing protein</fullName>
    </recommendedName>
</protein>
<dbReference type="EMBL" id="FRFE01000022">
    <property type="protein sequence ID" value="SHO51058.1"/>
    <property type="molecule type" value="Genomic_DNA"/>
</dbReference>
<evidence type="ECO:0000313" key="2">
    <source>
        <dbReference type="Proteomes" id="UP000184603"/>
    </source>
</evidence>
<dbReference type="AlphaFoldDB" id="A0A1M7YEX2"/>